<reference evidence="3 5" key="2">
    <citation type="submission" date="2020-11" db="EMBL/GenBank/DDBJ databases">
        <title>Indigenous Rhizobia Nodulating Common beans in Western Kenya.</title>
        <authorList>
            <person name="Wekesa C.S."/>
            <person name="Oelmueller R."/>
            <person name="Furch A.C."/>
        </authorList>
    </citation>
    <scope>NUCLEOTIDE SEQUENCE [LARGE SCALE GENOMIC DNA]</scope>
    <source>
        <strain evidence="5">BS3</strain>
        <strain evidence="3">S3</strain>
    </source>
</reference>
<name>A0A192T762_9HYPH</name>
<proteinExistence type="predicted"/>
<feature type="transmembrane region" description="Helical" evidence="1">
    <location>
        <begin position="12"/>
        <end position="30"/>
    </location>
</feature>
<feature type="transmembrane region" description="Helical" evidence="1">
    <location>
        <begin position="42"/>
        <end position="62"/>
    </location>
</feature>
<protein>
    <submittedName>
        <fullName evidence="3">Uncharacterized protein</fullName>
    </submittedName>
</protein>
<gene>
    <name evidence="2" type="ORF">AMC81_CH01082</name>
    <name evidence="3" type="ORF">HER27_014150</name>
</gene>
<evidence type="ECO:0000313" key="4">
    <source>
        <dbReference type="Proteomes" id="UP000078551"/>
    </source>
</evidence>
<dbReference type="AlphaFoldDB" id="A0A192T762"/>
<sequence>MLNLQFEDVFFYLLVGILAIMIALMAPYMFRYKSIHEFPKHVRIRLALIIIPLGFAFLLIAMKASQLHLPGPKFL</sequence>
<keyword evidence="1" id="KW-1133">Transmembrane helix</keyword>
<evidence type="ECO:0000313" key="5">
    <source>
        <dbReference type="Proteomes" id="UP000540266"/>
    </source>
</evidence>
<dbReference type="Proteomes" id="UP000078551">
    <property type="component" value="Chromosome"/>
</dbReference>
<reference evidence="2 4" key="1">
    <citation type="submission" date="2015-11" db="EMBL/GenBank/DDBJ databases">
        <title>The limits of bacterial species coexistence and the symbiotic plasmid transference in sympatric Rhizobium populations.</title>
        <authorList>
            <person name="Perez-Carrascal O.M."/>
            <person name="VanInsberghe D."/>
            <person name="Juarez S."/>
            <person name="Polz M.F."/>
            <person name="Vinuesa P."/>
            <person name="Gonzalez V."/>
        </authorList>
    </citation>
    <scope>NUCLEOTIDE SEQUENCE [LARGE SCALE GENOMIC DNA]</scope>
    <source>
        <strain evidence="2 4">N771</strain>
    </source>
</reference>
<dbReference type="Proteomes" id="UP000540266">
    <property type="component" value="Chromosome"/>
</dbReference>
<keyword evidence="1" id="KW-0472">Membrane</keyword>
<organism evidence="3 5">
    <name type="scientific">Rhizobium phaseoli</name>
    <dbReference type="NCBI Taxonomy" id="396"/>
    <lineage>
        <taxon>Bacteria</taxon>
        <taxon>Pseudomonadati</taxon>
        <taxon>Pseudomonadota</taxon>
        <taxon>Alphaproteobacteria</taxon>
        <taxon>Hyphomicrobiales</taxon>
        <taxon>Rhizobiaceae</taxon>
        <taxon>Rhizobium/Agrobacterium group</taxon>
        <taxon>Rhizobium</taxon>
    </lineage>
</organism>
<evidence type="ECO:0000256" key="1">
    <source>
        <dbReference type="SAM" id="Phobius"/>
    </source>
</evidence>
<keyword evidence="4" id="KW-1185">Reference proteome</keyword>
<keyword evidence="1" id="KW-0812">Transmembrane</keyword>
<evidence type="ECO:0000313" key="2">
    <source>
        <dbReference type="EMBL" id="ANL83893.1"/>
    </source>
</evidence>
<dbReference type="EMBL" id="CP013568">
    <property type="protein sequence ID" value="ANL83893.1"/>
    <property type="molecule type" value="Genomic_DNA"/>
</dbReference>
<evidence type="ECO:0000313" key="3">
    <source>
        <dbReference type="EMBL" id="QPK11129.1"/>
    </source>
</evidence>
<dbReference type="EMBL" id="CP064931">
    <property type="protein sequence ID" value="QPK11129.1"/>
    <property type="molecule type" value="Genomic_DNA"/>
</dbReference>
<accession>A0A192T762</accession>